<name>A0A3B0QTB6_9ZZZZ</name>
<proteinExistence type="predicted"/>
<dbReference type="AlphaFoldDB" id="A0A3B0QTB6"/>
<reference evidence="1" key="1">
    <citation type="submission" date="2018-06" db="EMBL/GenBank/DDBJ databases">
        <authorList>
            <person name="Zhirakovskaya E."/>
        </authorList>
    </citation>
    <scope>NUCLEOTIDE SEQUENCE</scope>
</reference>
<evidence type="ECO:0000313" key="1">
    <source>
        <dbReference type="EMBL" id="VAV84874.1"/>
    </source>
</evidence>
<dbReference type="InterPro" id="IPR007463">
    <property type="entry name" value="DUF507"/>
</dbReference>
<accession>A0A3B0QTB6</accession>
<protein>
    <recommendedName>
        <fullName evidence="2">DUF507 domain-containing protein</fullName>
    </recommendedName>
</protein>
<dbReference type="Pfam" id="PF04368">
    <property type="entry name" value="DUF507"/>
    <property type="match status" value="1"/>
</dbReference>
<organism evidence="1">
    <name type="scientific">hydrothermal vent metagenome</name>
    <dbReference type="NCBI Taxonomy" id="652676"/>
    <lineage>
        <taxon>unclassified sequences</taxon>
        <taxon>metagenomes</taxon>
        <taxon>ecological metagenomes</taxon>
    </lineage>
</organism>
<sequence length="104" mass="11746">MRTLNYVIMALMRLTEEQIERVTVKILENLKNKGLAGLKADEKTVLAKMSEVITKDLSAEDALDREVDGMLDAHSSDTDSGAVDYRKVFNMVKYKLARERGIIL</sequence>
<gene>
    <name evidence="1" type="ORF">MNBD_DELTA01-575</name>
</gene>
<evidence type="ECO:0008006" key="2">
    <source>
        <dbReference type="Google" id="ProtNLM"/>
    </source>
</evidence>
<dbReference type="EMBL" id="UOEA01000076">
    <property type="protein sequence ID" value="VAV84874.1"/>
    <property type="molecule type" value="Genomic_DNA"/>
</dbReference>